<gene>
    <name evidence="1" type="ORF">M0R45_017468</name>
</gene>
<organism evidence="1 2">
    <name type="scientific">Rubus argutus</name>
    <name type="common">Southern blackberry</name>
    <dbReference type="NCBI Taxonomy" id="59490"/>
    <lineage>
        <taxon>Eukaryota</taxon>
        <taxon>Viridiplantae</taxon>
        <taxon>Streptophyta</taxon>
        <taxon>Embryophyta</taxon>
        <taxon>Tracheophyta</taxon>
        <taxon>Spermatophyta</taxon>
        <taxon>Magnoliopsida</taxon>
        <taxon>eudicotyledons</taxon>
        <taxon>Gunneridae</taxon>
        <taxon>Pentapetalae</taxon>
        <taxon>rosids</taxon>
        <taxon>fabids</taxon>
        <taxon>Rosales</taxon>
        <taxon>Rosaceae</taxon>
        <taxon>Rosoideae</taxon>
        <taxon>Rosoideae incertae sedis</taxon>
        <taxon>Rubus</taxon>
    </lineage>
</organism>
<evidence type="ECO:0008006" key="3">
    <source>
        <dbReference type="Google" id="ProtNLM"/>
    </source>
</evidence>
<dbReference type="EMBL" id="JBEDUW010000003">
    <property type="protein sequence ID" value="KAK9940827.1"/>
    <property type="molecule type" value="Genomic_DNA"/>
</dbReference>
<dbReference type="AlphaFoldDB" id="A0AAW1XVL8"/>
<protein>
    <recommendedName>
        <fullName evidence="3">Reverse transcriptase</fullName>
    </recommendedName>
</protein>
<sequence>MFVVTKKIQKTCIALDRWQRRTFRDRQERISEVCQRLAVLLELPLTPSTVEEKQSLMGRLQQLTSQEEVYWTQRAKVAWLKDGDGNTKYFHRRASNRRRTNKVEGLFDENGVWREDDLGMEEVVTTYFQKMFSAGSVDQMCVDATLAAIQPCVTDSMNQLLCAPYSAEEVRVALFQMYPTKSPGPDGMPPLFYQHYWDTIGDDVTIAVQNLLHSGQLLKQIKFTHICLIPKVANPTSMLI</sequence>
<accession>A0AAW1XVL8</accession>
<dbReference type="Proteomes" id="UP001457282">
    <property type="component" value="Unassembled WGS sequence"/>
</dbReference>
<evidence type="ECO:0000313" key="2">
    <source>
        <dbReference type="Proteomes" id="UP001457282"/>
    </source>
</evidence>
<comment type="caution">
    <text evidence="1">The sequence shown here is derived from an EMBL/GenBank/DDBJ whole genome shotgun (WGS) entry which is preliminary data.</text>
</comment>
<proteinExistence type="predicted"/>
<keyword evidence="2" id="KW-1185">Reference proteome</keyword>
<evidence type="ECO:0000313" key="1">
    <source>
        <dbReference type="EMBL" id="KAK9940827.1"/>
    </source>
</evidence>
<name>A0AAW1XVL8_RUBAR</name>
<reference evidence="1 2" key="1">
    <citation type="journal article" date="2023" name="G3 (Bethesda)">
        <title>A chromosome-length genome assembly and annotation of blackberry (Rubus argutus, cv. 'Hillquist').</title>
        <authorList>
            <person name="Bruna T."/>
            <person name="Aryal R."/>
            <person name="Dudchenko O."/>
            <person name="Sargent D.J."/>
            <person name="Mead D."/>
            <person name="Buti M."/>
            <person name="Cavallini A."/>
            <person name="Hytonen T."/>
            <person name="Andres J."/>
            <person name="Pham M."/>
            <person name="Weisz D."/>
            <person name="Mascagni F."/>
            <person name="Usai G."/>
            <person name="Natali L."/>
            <person name="Bassil N."/>
            <person name="Fernandez G.E."/>
            <person name="Lomsadze A."/>
            <person name="Armour M."/>
            <person name="Olukolu B."/>
            <person name="Poorten T."/>
            <person name="Britton C."/>
            <person name="Davik J."/>
            <person name="Ashrafi H."/>
            <person name="Aiden E.L."/>
            <person name="Borodovsky M."/>
            <person name="Worthington M."/>
        </authorList>
    </citation>
    <scope>NUCLEOTIDE SEQUENCE [LARGE SCALE GENOMIC DNA]</scope>
    <source>
        <strain evidence="1">PI 553951</strain>
    </source>
</reference>